<gene>
    <name evidence="2" type="ORF">S01H4_56087</name>
</gene>
<dbReference type="SUPFAM" id="SSF88723">
    <property type="entry name" value="PIN domain-like"/>
    <property type="match status" value="1"/>
</dbReference>
<dbReference type="InterPro" id="IPR002716">
    <property type="entry name" value="PIN_dom"/>
</dbReference>
<accession>X1CRW3</accession>
<protein>
    <recommendedName>
        <fullName evidence="1">PIN domain-containing protein</fullName>
    </recommendedName>
</protein>
<organism evidence="2">
    <name type="scientific">marine sediment metagenome</name>
    <dbReference type="NCBI Taxonomy" id="412755"/>
    <lineage>
        <taxon>unclassified sequences</taxon>
        <taxon>metagenomes</taxon>
        <taxon>ecological metagenomes</taxon>
    </lineage>
</organism>
<proteinExistence type="predicted"/>
<dbReference type="InterPro" id="IPR029060">
    <property type="entry name" value="PIN-like_dom_sf"/>
</dbReference>
<evidence type="ECO:0000259" key="1">
    <source>
        <dbReference type="Pfam" id="PF13470"/>
    </source>
</evidence>
<dbReference type="Pfam" id="PF13470">
    <property type="entry name" value="PIN_3"/>
    <property type="match status" value="1"/>
</dbReference>
<name>X1CRW3_9ZZZZ</name>
<feature type="domain" description="PIN" evidence="1">
    <location>
        <begin position="2"/>
        <end position="72"/>
    </location>
</feature>
<sequence length="93" mass="10310">MTTVDYLLTQSLSRDEGRQALRGLLDLFEIAPVNRSVIEKALQSKIEDFEDAVLEQAGCLTGAEAIITRNTKDFRKSSIKALDPAELLLALEM</sequence>
<reference evidence="2" key="1">
    <citation type="journal article" date="2014" name="Front. Microbiol.">
        <title>High frequency of phylogenetically diverse reductive dehalogenase-homologous genes in deep subseafloor sedimentary metagenomes.</title>
        <authorList>
            <person name="Kawai M."/>
            <person name="Futagami T."/>
            <person name="Toyoda A."/>
            <person name="Takaki Y."/>
            <person name="Nishi S."/>
            <person name="Hori S."/>
            <person name="Arai W."/>
            <person name="Tsubouchi T."/>
            <person name="Morono Y."/>
            <person name="Uchiyama I."/>
            <person name="Ito T."/>
            <person name="Fujiyama A."/>
            <person name="Inagaki F."/>
            <person name="Takami H."/>
        </authorList>
    </citation>
    <scope>NUCLEOTIDE SEQUENCE</scope>
    <source>
        <strain evidence="2">Expedition CK06-06</strain>
    </source>
</reference>
<dbReference type="EMBL" id="BART01032462">
    <property type="protein sequence ID" value="GAH11186.1"/>
    <property type="molecule type" value="Genomic_DNA"/>
</dbReference>
<comment type="caution">
    <text evidence="2">The sequence shown here is derived from an EMBL/GenBank/DDBJ whole genome shotgun (WGS) entry which is preliminary data.</text>
</comment>
<dbReference type="AlphaFoldDB" id="X1CRW3"/>
<evidence type="ECO:0000313" key="2">
    <source>
        <dbReference type="EMBL" id="GAH11186.1"/>
    </source>
</evidence>